<sequence length="160" mass="16014">MAANNQGGNKGGNQGNQGNKGGNQGGNNQSDTSNRGFASMDPQRQREIASEGGRAAHASGNAHEFTSEEARRAGSMSHKNDGNNQSGSGGGQQGGRSENQGGGSQQSGRGGNNQSSSGGGKQGGRSENQGGGNQASRGVQGGTPEQHARAGAQSHKNDKR</sequence>
<dbReference type="RefSeq" id="WP_171081530.1">
    <property type="nucleotide sequence ID" value="NZ_JABAIV010000001.1"/>
</dbReference>
<feature type="region of interest" description="Disordered" evidence="1">
    <location>
        <begin position="1"/>
        <end position="160"/>
    </location>
</feature>
<evidence type="ECO:0000313" key="2">
    <source>
        <dbReference type="EMBL" id="NNG22303.1"/>
    </source>
</evidence>
<protein>
    <submittedName>
        <fullName evidence="2">Stress-induced protein</fullName>
    </submittedName>
</protein>
<feature type="compositionally biased region" description="Gly residues" evidence="1">
    <location>
        <begin position="87"/>
        <end position="133"/>
    </location>
</feature>
<name>A0A7Y2NYQ3_9BURK</name>
<proteinExistence type="predicted"/>
<accession>A0A7Y2NYQ3</accession>
<reference evidence="2 3" key="1">
    <citation type="submission" date="2020-04" db="EMBL/GenBank/DDBJ databases">
        <title>Massilia sp. nov., a cold adapted bacteria isolated from Arctic soil.</title>
        <authorList>
            <person name="Son J."/>
            <person name="Ka J.-O."/>
        </authorList>
    </citation>
    <scope>NUCLEOTIDE SEQUENCE [LARGE SCALE GENOMIC DNA]</scope>
    <source>
        <strain evidence="2 3">ML15P13</strain>
    </source>
</reference>
<dbReference type="EMBL" id="JABAIV010000001">
    <property type="protein sequence ID" value="NNG22303.1"/>
    <property type="molecule type" value="Genomic_DNA"/>
</dbReference>
<evidence type="ECO:0000313" key="3">
    <source>
        <dbReference type="Proteomes" id="UP000533905"/>
    </source>
</evidence>
<comment type="caution">
    <text evidence="2">The sequence shown here is derived from an EMBL/GenBank/DDBJ whole genome shotgun (WGS) entry which is preliminary data.</text>
</comment>
<dbReference type="Proteomes" id="UP000533905">
    <property type="component" value="Unassembled WGS sequence"/>
</dbReference>
<dbReference type="Pfam" id="PF10685">
    <property type="entry name" value="KGG"/>
    <property type="match status" value="1"/>
</dbReference>
<dbReference type="AlphaFoldDB" id="A0A7Y2NYQ3"/>
<keyword evidence="3" id="KW-1185">Reference proteome</keyword>
<organism evidence="2 3">
    <name type="scientific">Telluria aromaticivorans</name>
    <dbReference type="NCBI Taxonomy" id="2725995"/>
    <lineage>
        <taxon>Bacteria</taxon>
        <taxon>Pseudomonadati</taxon>
        <taxon>Pseudomonadota</taxon>
        <taxon>Betaproteobacteria</taxon>
        <taxon>Burkholderiales</taxon>
        <taxon>Oxalobacteraceae</taxon>
        <taxon>Telluria group</taxon>
        <taxon>Telluria</taxon>
    </lineage>
</organism>
<feature type="compositionally biased region" description="Gly residues" evidence="1">
    <location>
        <begin position="8"/>
        <end position="25"/>
    </location>
</feature>
<evidence type="ECO:0000256" key="1">
    <source>
        <dbReference type="SAM" id="MobiDB-lite"/>
    </source>
</evidence>
<dbReference type="InterPro" id="IPR019626">
    <property type="entry name" value="Stress-induced_KGG_rpt"/>
</dbReference>
<gene>
    <name evidence="2" type="ORF">HGB41_04730</name>
</gene>